<dbReference type="Gene3D" id="2.70.98.10">
    <property type="match status" value="1"/>
</dbReference>
<reference evidence="1" key="2">
    <citation type="journal article" date="2021" name="PeerJ">
        <title>Extensive microbial diversity within the chicken gut microbiome revealed by metagenomics and culture.</title>
        <authorList>
            <person name="Gilroy R."/>
            <person name="Ravi A."/>
            <person name="Getino M."/>
            <person name="Pursley I."/>
            <person name="Horton D.L."/>
            <person name="Alikhan N.F."/>
            <person name="Baker D."/>
            <person name="Gharbi K."/>
            <person name="Hall N."/>
            <person name="Watson M."/>
            <person name="Adriaenssens E.M."/>
            <person name="Foster-Nyarko E."/>
            <person name="Jarju S."/>
            <person name="Secka A."/>
            <person name="Antonio M."/>
            <person name="Oren A."/>
            <person name="Chaudhuri R.R."/>
            <person name="La Ragione R."/>
            <person name="Hildebrand F."/>
            <person name="Pallen M.J."/>
        </authorList>
    </citation>
    <scope>NUCLEOTIDE SEQUENCE</scope>
    <source>
        <strain evidence="1">ChiSjej6B24-2974</strain>
    </source>
</reference>
<dbReference type="GO" id="GO:0030246">
    <property type="term" value="F:carbohydrate binding"/>
    <property type="evidence" value="ECO:0007669"/>
    <property type="project" value="InterPro"/>
</dbReference>
<protein>
    <submittedName>
        <fullName evidence="1">Aldose 1-epimerase family protein</fullName>
    </submittedName>
</protein>
<dbReference type="AlphaFoldDB" id="A0A9D0ZRB4"/>
<dbReference type="EMBL" id="DVFZ01000122">
    <property type="protein sequence ID" value="HIQ84029.1"/>
    <property type="molecule type" value="Genomic_DNA"/>
</dbReference>
<name>A0A9D0ZRB4_9FIRM</name>
<dbReference type="InterPro" id="IPR014718">
    <property type="entry name" value="GH-type_carb-bd"/>
</dbReference>
<reference evidence="1" key="1">
    <citation type="submission" date="2020-10" db="EMBL/GenBank/DDBJ databases">
        <authorList>
            <person name="Gilroy R."/>
        </authorList>
    </citation>
    <scope>NUCLEOTIDE SEQUENCE</scope>
    <source>
        <strain evidence="1">ChiSjej6B24-2974</strain>
    </source>
</reference>
<organism evidence="1 2">
    <name type="scientific">Candidatus Pullichristensenella stercorigallinarum</name>
    <dbReference type="NCBI Taxonomy" id="2840909"/>
    <lineage>
        <taxon>Bacteria</taxon>
        <taxon>Bacillati</taxon>
        <taxon>Bacillota</taxon>
        <taxon>Clostridia</taxon>
        <taxon>Candidatus Pullichristensenella</taxon>
    </lineage>
</organism>
<evidence type="ECO:0000313" key="1">
    <source>
        <dbReference type="EMBL" id="HIQ84029.1"/>
    </source>
</evidence>
<dbReference type="CDD" id="cd09023">
    <property type="entry name" value="Aldose_epim_Ec_c4013"/>
    <property type="match status" value="1"/>
</dbReference>
<accession>A0A9D0ZRB4</accession>
<dbReference type="Pfam" id="PF14486">
    <property type="entry name" value="DUF4432"/>
    <property type="match status" value="1"/>
</dbReference>
<evidence type="ECO:0000313" key="2">
    <source>
        <dbReference type="Proteomes" id="UP000824260"/>
    </source>
</evidence>
<dbReference type="InterPro" id="IPR027839">
    <property type="entry name" value="DUF4432"/>
</dbReference>
<gene>
    <name evidence="1" type="ORF">IAA52_13140</name>
</gene>
<sequence length="347" mass="38460">MKKSEMANLRKYAGNLETLFGVKDYTYNDGPARGMRAFDVNNGRGLEMTLLADRGLDIPFLRYKGANMGFGAKVGVRAPQFYTENGGRGFLKQFDAGMLTTCGLTYAGAACTDNGRELGLHGPYSNTPAANVACETVFEGDEAVIRLRGEVREACVFEENMVLTREVRIHTEKSAFKVIDRVENQGFAPSPMMLIYHINFGYPMLDDGARIYVNSGHVEPRDDFARQGLPIHDRMEAPEIGREEQCYFHTGFPGQGFAMLHNEKLGLAAALRFDAKVLPLLCEWKCMRAGDYALGLEPTTSGVLSRVEARENGTLITLEPGQVYESGFEMELTDDAALIEEYKKLAN</sequence>
<proteinExistence type="predicted"/>
<dbReference type="Proteomes" id="UP000824260">
    <property type="component" value="Unassembled WGS sequence"/>
</dbReference>
<comment type="caution">
    <text evidence="1">The sequence shown here is derived from an EMBL/GenBank/DDBJ whole genome shotgun (WGS) entry which is preliminary data.</text>
</comment>